<evidence type="ECO:0000259" key="4">
    <source>
        <dbReference type="Pfam" id="PF00685"/>
    </source>
</evidence>
<accession>A0AAV2C701</accession>
<dbReference type="Pfam" id="PF00685">
    <property type="entry name" value="Sulfotransfer_1"/>
    <property type="match status" value="1"/>
</dbReference>
<dbReference type="Gene3D" id="3.40.50.300">
    <property type="entry name" value="P-loop containing nucleotide triphosphate hydrolases"/>
    <property type="match status" value="1"/>
</dbReference>
<evidence type="ECO:0000313" key="5">
    <source>
        <dbReference type="EMBL" id="CAL1352338.1"/>
    </source>
</evidence>
<comment type="similarity">
    <text evidence="1 3">Belongs to the sulfotransferase 1 family.</text>
</comment>
<dbReference type="GO" id="GO:0008146">
    <property type="term" value="F:sulfotransferase activity"/>
    <property type="evidence" value="ECO:0007669"/>
    <property type="project" value="InterPro"/>
</dbReference>
<gene>
    <name evidence="5" type="ORF">LTRI10_LOCUS314</name>
</gene>
<keyword evidence="6" id="KW-1185">Reference proteome</keyword>
<dbReference type="SUPFAM" id="SSF52540">
    <property type="entry name" value="P-loop containing nucleoside triphosphate hydrolases"/>
    <property type="match status" value="1"/>
</dbReference>
<protein>
    <recommendedName>
        <fullName evidence="3">Sulfotransferase</fullName>
        <ecNumber evidence="3">2.8.2.-</ecNumber>
    </recommendedName>
</protein>
<evidence type="ECO:0000256" key="2">
    <source>
        <dbReference type="ARBA" id="ARBA00022679"/>
    </source>
</evidence>
<evidence type="ECO:0000256" key="3">
    <source>
        <dbReference type="RuleBase" id="RU361155"/>
    </source>
</evidence>
<proteinExistence type="inferred from homology"/>
<dbReference type="Proteomes" id="UP001497516">
    <property type="component" value="Chromosome 1"/>
</dbReference>
<dbReference type="AlphaFoldDB" id="A0AAV2C701"/>
<dbReference type="PANTHER" id="PTHR11783">
    <property type="entry name" value="SULFOTRANSFERASE SULT"/>
    <property type="match status" value="1"/>
</dbReference>
<feature type="domain" description="Sulfotransferase" evidence="4">
    <location>
        <begin position="60"/>
        <end position="325"/>
    </location>
</feature>
<name>A0AAV2C701_9ROSI</name>
<dbReference type="InterPro" id="IPR027417">
    <property type="entry name" value="P-loop_NTPase"/>
</dbReference>
<organism evidence="5 6">
    <name type="scientific">Linum trigynum</name>
    <dbReference type="NCBI Taxonomy" id="586398"/>
    <lineage>
        <taxon>Eukaryota</taxon>
        <taxon>Viridiplantae</taxon>
        <taxon>Streptophyta</taxon>
        <taxon>Embryophyta</taxon>
        <taxon>Tracheophyta</taxon>
        <taxon>Spermatophyta</taxon>
        <taxon>Magnoliopsida</taxon>
        <taxon>eudicotyledons</taxon>
        <taxon>Gunneridae</taxon>
        <taxon>Pentapetalae</taxon>
        <taxon>rosids</taxon>
        <taxon>fabids</taxon>
        <taxon>Malpighiales</taxon>
        <taxon>Linaceae</taxon>
        <taxon>Linum</taxon>
    </lineage>
</organism>
<reference evidence="5 6" key="1">
    <citation type="submission" date="2024-04" db="EMBL/GenBank/DDBJ databases">
        <authorList>
            <person name="Fracassetti M."/>
        </authorList>
    </citation>
    <scope>NUCLEOTIDE SEQUENCE [LARGE SCALE GENOMIC DNA]</scope>
</reference>
<dbReference type="InterPro" id="IPR000863">
    <property type="entry name" value="Sulfotransferase_dom"/>
</dbReference>
<sequence>MGSSSRETMNDDALLPPKEKAAVFWHDIEMQWMEAAGFWCLQLHAKSIDAFNSRFQPRSDDILLASIPKTGTTWLMALCHNILHRRRRHVDENDDALARLNPHEVVPTLDAFFLADQIQEMLLLEPASSGPGRLFHTHVPSNYLPEAVKDSRCKVVYVARNPKDTVASMWHFYNAFFKSDESPEGRFPVERAVESFCSGVMPYGPFYEHVVGYWEESRKRPEEVLFLRYEELCGDPREQARKLASFLGRPFGGDDDDELDEVLWRSSIGRLRDLEVNKSGVWELPNMPKSALFRKGTVGDWKNCLTLEMAQRIDQLTRVKLEGTGLSLDEF</sequence>
<keyword evidence="2 3" id="KW-0808">Transferase</keyword>
<evidence type="ECO:0000313" key="6">
    <source>
        <dbReference type="Proteomes" id="UP001497516"/>
    </source>
</evidence>
<dbReference type="EC" id="2.8.2.-" evidence="3"/>
<evidence type="ECO:0000256" key="1">
    <source>
        <dbReference type="ARBA" id="ARBA00005771"/>
    </source>
</evidence>
<dbReference type="EMBL" id="OZ034813">
    <property type="protein sequence ID" value="CAL1352338.1"/>
    <property type="molecule type" value="Genomic_DNA"/>
</dbReference>